<organism evidence="2 3">
    <name type="scientific">Mauremys mutica</name>
    <name type="common">yellowpond turtle</name>
    <dbReference type="NCBI Taxonomy" id="74926"/>
    <lineage>
        <taxon>Eukaryota</taxon>
        <taxon>Metazoa</taxon>
        <taxon>Chordata</taxon>
        <taxon>Craniata</taxon>
        <taxon>Vertebrata</taxon>
        <taxon>Euteleostomi</taxon>
        <taxon>Archelosauria</taxon>
        <taxon>Testudinata</taxon>
        <taxon>Testudines</taxon>
        <taxon>Cryptodira</taxon>
        <taxon>Durocryptodira</taxon>
        <taxon>Testudinoidea</taxon>
        <taxon>Geoemydidae</taxon>
        <taxon>Geoemydinae</taxon>
        <taxon>Mauremys</taxon>
    </lineage>
</organism>
<feature type="compositionally biased region" description="Polar residues" evidence="1">
    <location>
        <begin position="71"/>
        <end position="99"/>
    </location>
</feature>
<feature type="compositionally biased region" description="Polar residues" evidence="1">
    <location>
        <begin position="107"/>
        <end position="120"/>
    </location>
</feature>
<feature type="region of interest" description="Disordered" evidence="1">
    <location>
        <begin position="1"/>
        <end position="188"/>
    </location>
</feature>
<protein>
    <submittedName>
        <fullName evidence="2">Uncharacterized protein</fullName>
    </submittedName>
</protein>
<dbReference type="EMBL" id="JAHDVG010000112">
    <property type="protein sequence ID" value="KAH1188034.1"/>
    <property type="molecule type" value="Genomic_DNA"/>
</dbReference>
<sequence>MAKYLGKSSPRAENSWTQADVMLEDRGEECEEFPATAPSPPVVGSRPQLLSSEARGHGHASDADIAAQLGGLQSTPADDSPASVTRSPLGWSTATPSTWSHRRRTRQGSQPGRGSPQSCGQRLKADFRGAPGSRRVEIAGVGSGSMRSGRDGRPGDAASSGACLGPVSLTAPYVEPQEPPKDPPSPPH</sequence>
<proteinExistence type="predicted"/>
<comment type="caution">
    <text evidence="2">The sequence shown here is derived from an EMBL/GenBank/DDBJ whole genome shotgun (WGS) entry which is preliminary data.</text>
</comment>
<reference evidence="2" key="1">
    <citation type="submission" date="2021-09" db="EMBL/GenBank/DDBJ databases">
        <title>The genome of Mauremys mutica provides insights into the evolution of semi-aquatic lifestyle.</title>
        <authorList>
            <person name="Gong S."/>
            <person name="Gao Y."/>
        </authorList>
    </citation>
    <scope>NUCLEOTIDE SEQUENCE</scope>
    <source>
        <strain evidence="2">MM-2020</strain>
        <tissue evidence="2">Muscle</tissue>
    </source>
</reference>
<name>A0A9D3XUX4_9SAUR</name>
<evidence type="ECO:0000256" key="1">
    <source>
        <dbReference type="SAM" id="MobiDB-lite"/>
    </source>
</evidence>
<evidence type="ECO:0000313" key="2">
    <source>
        <dbReference type="EMBL" id="KAH1188034.1"/>
    </source>
</evidence>
<dbReference type="AlphaFoldDB" id="A0A9D3XUX4"/>
<accession>A0A9D3XUX4</accession>
<evidence type="ECO:0000313" key="3">
    <source>
        <dbReference type="Proteomes" id="UP000827986"/>
    </source>
</evidence>
<gene>
    <name evidence="2" type="ORF">KIL84_012422</name>
</gene>
<dbReference type="Proteomes" id="UP000827986">
    <property type="component" value="Unassembled WGS sequence"/>
</dbReference>
<keyword evidence="3" id="KW-1185">Reference proteome</keyword>